<accession>A0A7L8G6D3</accession>
<organism evidence="2 3">
    <name type="scientific">Achromobacter phage Mano</name>
    <dbReference type="NCBI Taxonomy" id="2767570"/>
    <lineage>
        <taxon>Viruses</taxon>
        <taxon>Duplodnaviria</taxon>
        <taxon>Heunggongvirae</taxon>
        <taxon>Uroviricota</taxon>
        <taxon>Caudoviricetes</taxon>
        <taxon>Manovirus</taxon>
        <taxon>Manovirus Mano</taxon>
    </lineage>
</organism>
<dbReference type="Gene3D" id="3.90.320.10">
    <property type="match status" value="1"/>
</dbReference>
<proteinExistence type="predicted"/>
<sequence length="393" mass="42986">MKPGFYDGIPNAEYHGGPGISKSGLDLIARSPLHYRAVVDAANDNQREPTPAQMLGTAFHCLLLEPDVFVREYCLGLRQADVPDAIGDRDTLVAMVAKLNETRLPKLSASGTKDELVARIMDADPSASENADALQAMKLAELKAAITAINETRPGLLPTTGTMSELSEILRAAGHQVTLWADVKAQWLANNGHRTVLDQETWDQLHAMRDAVMAHPAARALLSMPGGVAERSVYWVDQATGELCRCRPDWWVVPRGIIVDVKTTEDASPEGFARSVADWRYHVQHPMYLDGINEARRQVELANASEEFPAPVPPEARSFVFLAVEKKAPHAVAVYSLESPSIMLGRALYRRDLGVYSQCQATGVWPGYGDTIQALSVPAWHLNAHAQLLENAA</sequence>
<keyword evidence="2" id="KW-0378">Hydrolase</keyword>
<dbReference type="EMBL" id="MT708550">
    <property type="protein sequence ID" value="QOE32767.1"/>
    <property type="molecule type" value="Genomic_DNA"/>
</dbReference>
<feature type="domain" description="Putative exodeoxyribonuclease 8 PDDEXK-like" evidence="1">
    <location>
        <begin position="194"/>
        <end position="374"/>
    </location>
</feature>
<dbReference type="Pfam" id="PF12684">
    <property type="entry name" value="DUF3799"/>
    <property type="match status" value="1"/>
</dbReference>
<name>A0A7L8G6D3_9CAUD</name>
<evidence type="ECO:0000313" key="3">
    <source>
        <dbReference type="Proteomes" id="UP000516893"/>
    </source>
</evidence>
<gene>
    <name evidence="2" type="ORF">CPT_Mano_035</name>
</gene>
<keyword evidence="3" id="KW-1185">Reference proteome</keyword>
<dbReference type="InterPro" id="IPR011604">
    <property type="entry name" value="PDDEXK-like_dom_sf"/>
</dbReference>
<dbReference type="Proteomes" id="UP000516893">
    <property type="component" value="Segment"/>
</dbReference>
<dbReference type="GO" id="GO:0004527">
    <property type="term" value="F:exonuclease activity"/>
    <property type="evidence" value="ECO:0007669"/>
    <property type="project" value="UniProtKB-KW"/>
</dbReference>
<keyword evidence="2" id="KW-0269">Exonuclease</keyword>
<evidence type="ECO:0000313" key="2">
    <source>
        <dbReference type="EMBL" id="QOE32767.1"/>
    </source>
</evidence>
<protein>
    <submittedName>
        <fullName evidence="2">Exonuclease</fullName>
    </submittedName>
</protein>
<reference evidence="2 3" key="1">
    <citation type="submission" date="2020-07" db="EMBL/GenBank/DDBJ databases">
        <title>Complete genome sequence of Achromobacter sp. phage Mano.</title>
        <authorList>
            <person name="Bartz M.L."/>
            <person name="Yao G.W."/>
            <person name="Le T."/>
            <person name="Gonzalez C."/>
            <person name="Young R."/>
            <person name="Liu M."/>
        </authorList>
    </citation>
    <scope>NUCLEOTIDE SEQUENCE [LARGE SCALE GENOMIC DNA]</scope>
</reference>
<evidence type="ECO:0000259" key="1">
    <source>
        <dbReference type="Pfam" id="PF12684"/>
    </source>
</evidence>
<keyword evidence="2" id="KW-0540">Nuclease</keyword>
<dbReference type="InterPro" id="IPR024432">
    <property type="entry name" value="Put_RecE_PDDEXK-like_dom"/>
</dbReference>